<protein>
    <submittedName>
        <fullName evidence="2">Uncharacterized protein</fullName>
    </submittedName>
</protein>
<evidence type="ECO:0000313" key="2">
    <source>
        <dbReference type="EMBL" id="MBP0111483.1"/>
    </source>
</evidence>
<keyword evidence="1" id="KW-0472">Membrane</keyword>
<name>A0ABS3ZTJ6_9BRAD</name>
<gene>
    <name evidence="2" type="ORF">JWS04_10360</name>
</gene>
<comment type="caution">
    <text evidence="2">The sequence shown here is derived from an EMBL/GenBank/DDBJ whole genome shotgun (WGS) entry which is preliminary data.</text>
</comment>
<evidence type="ECO:0000313" key="3">
    <source>
        <dbReference type="Proteomes" id="UP000669317"/>
    </source>
</evidence>
<evidence type="ECO:0000256" key="1">
    <source>
        <dbReference type="SAM" id="Phobius"/>
    </source>
</evidence>
<organism evidence="2 3">
    <name type="scientific">Bradyrhizobium vignae</name>
    <dbReference type="NCBI Taxonomy" id="1549949"/>
    <lineage>
        <taxon>Bacteria</taxon>
        <taxon>Pseudomonadati</taxon>
        <taxon>Pseudomonadota</taxon>
        <taxon>Alphaproteobacteria</taxon>
        <taxon>Hyphomicrobiales</taxon>
        <taxon>Nitrobacteraceae</taxon>
        <taxon>Bradyrhizobium</taxon>
    </lineage>
</organism>
<proteinExistence type="predicted"/>
<keyword evidence="1" id="KW-1133">Transmembrane helix</keyword>
<feature type="transmembrane region" description="Helical" evidence="1">
    <location>
        <begin position="15"/>
        <end position="37"/>
    </location>
</feature>
<dbReference type="RefSeq" id="WP_209294922.1">
    <property type="nucleotide sequence ID" value="NZ_JAGIKT010000018.1"/>
</dbReference>
<reference evidence="2 3" key="1">
    <citation type="submission" date="2021-03" db="EMBL/GenBank/DDBJ databases">
        <title>Genome Sequence of Bradyrhizobium vignae strain ISRA400.</title>
        <authorList>
            <person name="Tisa L.S."/>
            <person name="Svistoonoff S."/>
            <person name="Hocher V."/>
            <person name="Fall S."/>
            <person name="Zaiya A."/>
            <person name="Naing D."/>
            <person name="Niang N."/>
            <person name="Diouf A."/>
            <person name="Dasylva M.C."/>
            <person name="Toure O."/>
            <person name="Gueye M."/>
            <person name="Gully D."/>
            <person name="Tisseyre P."/>
            <person name="Simpson S."/>
            <person name="Morris K."/>
            <person name="Thomas W.K."/>
        </authorList>
    </citation>
    <scope>NUCLEOTIDE SEQUENCE [LARGE SCALE GENOMIC DNA]</scope>
    <source>
        <strain evidence="2 3">ISRA400</strain>
    </source>
</reference>
<accession>A0ABS3ZTJ6</accession>
<keyword evidence="1" id="KW-0812">Transmembrane</keyword>
<keyword evidence="3" id="KW-1185">Reference proteome</keyword>
<dbReference type="Proteomes" id="UP000669317">
    <property type="component" value="Unassembled WGS sequence"/>
</dbReference>
<sequence>MNSIVNLGSFLSHPIFTPCCIVPIAILSLWSTAFAWLMQQEQARQAAPLGREPTSLGVPSR</sequence>
<dbReference type="EMBL" id="JAGIKT010000018">
    <property type="protein sequence ID" value="MBP0111483.1"/>
    <property type="molecule type" value="Genomic_DNA"/>
</dbReference>